<name>E4XHR5_OIKDI</name>
<dbReference type="GO" id="GO:0051260">
    <property type="term" value="P:protein homooligomerization"/>
    <property type="evidence" value="ECO:0007669"/>
    <property type="project" value="InterPro"/>
</dbReference>
<protein>
    <recommendedName>
        <fullName evidence="1">BTB domain-containing protein</fullName>
    </recommendedName>
</protein>
<dbReference type="EMBL" id="FN653052">
    <property type="protein sequence ID" value="CBY19622.1"/>
    <property type="molecule type" value="Genomic_DNA"/>
</dbReference>
<proteinExistence type="predicted"/>
<dbReference type="GO" id="GO:0097602">
    <property type="term" value="F:cullin family protein binding"/>
    <property type="evidence" value="ECO:0007669"/>
    <property type="project" value="TreeGrafter"/>
</dbReference>
<dbReference type="PANTHER" id="PTHR14958:SF29">
    <property type="entry name" value="INSOMNIAC, ISOFORM B"/>
    <property type="match status" value="1"/>
</dbReference>
<gene>
    <name evidence="2" type="ORF">GSOID_T00011047001</name>
</gene>
<evidence type="ECO:0000259" key="1">
    <source>
        <dbReference type="SMART" id="SM00225"/>
    </source>
</evidence>
<dbReference type="GO" id="GO:0031463">
    <property type="term" value="C:Cul3-RING ubiquitin ligase complex"/>
    <property type="evidence" value="ECO:0007669"/>
    <property type="project" value="TreeGrafter"/>
</dbReference>
<dbReference type="GO" id="GO:0005737">
    <property type="term" value="C:cytoplasm"/>
    <property type="evidence" value="ECO:0007669"/>
    <property type="project" value="TreeGrafter"/>
</dbReference>
<sequence length="236" mass="26365">MTEGNHESETNRRPSVGQMSFCSMEAAEVNGYKNGVISDNWITLNVGGKYFTTTKTTLKKDPKSFLARLASIDKNDVDQLNDLGSEKDDTGAFLIDRSFTYFEFVLNYLRTNKLIYDSDATLQGITLEAEFYNIQSLISACKEKQMDKSTSSASLPSANTQPTYRVLQCSELDLTNTLSSLSDGWNFEQVTQLENGTEKGNEYLLIISRRADLSCVNLNQGEKAKALHGYGSPQRR</sequence>
<accession>E4XHR5</accession>
<feature type="domain" description="BTB" evidence="1">
    <location>
        <begin position="40"/>
        <end position="149"/>
    </location>
</feature>
<dbReference type="GO" id="GO:0043161">
    <property type="term" value="P:proteasome-mediated ubiquitin-dependent protein catabolic process"/>
    <property type="evidence" value="ECO:0007669"/>
    <property type="project" value="TreeGrafter"/>
</dbReference>
<dbReference type="InParanoid" id="E4XHR5"/>
<keyword evidence="3" id="KW-1185">Reference proteome</keyword>
<dbReference type="AlphaFoldDB" id="E4XHR5"/>
<dbReference type="Gene3D" id="3.30.710.10">
    <property type="entry name" value="Potassium Channel Kv1.1, Chain A"/>
    <property type="match status" value="1"/>
</dbReference>
<dbReference type="OrthoDB" id="1244179at2759"/>
<dbReference type="Pfam" id="PF02214">
    <property type="entry name" value="BTB_2"/>
    <property type="match status" value="1"/>
</dbReference>
<reference evidence="2" key="1">
    <citation type="journal article" date="2010" name="Science">
        <title>Plasticity of animal genome architecture unmasked by rapid evolution of a pelagic tunicate.</title>
        <authorList>
            <person name="Denoeud F."/>
            <person name="Henriet S."/>
            <person name="Mungpakdee S."/>
            <person name="Aury J.M."/>
            <person name="Da Silva C."/>
            <person name="Brinkmann H."/>
            <person name="Mikhaleva J."/>
            <person name="Olsen L.C."/>
            <person name="Jubin C."/>
            <person name="Canestro C."/>
            <person name="Bouquet J.M."/>
            <person name="Danks G."/>
            <person name="Poulain J."/>
            <person name="Campsteijn C."/>
            <person name="Adamski M."/>
            <person name="Cross I."/>
            <person name="Yadetie F."/>
            <person name="Muffato M."/>
            <person name="Louis A."/>
            <person name="Butcher S."/>
            <person name="Tsagkogeorga G."/>
            <person name="Konrad A."/>
            <person name="Singh S."/>
            <person name="Jensen M.F."/>
            <person name="Cong E.H."/>
            <person name="Eikeseth-Otteraa H."/>
            <person name="Noel B."/>
            <person name="Anthouard V."/>
            <person name="Porcel B.M."/>
            <person name="Kachouri-Lafond R."/>
            <person name="Nishino A."/>
            <person name="Ugolini M."/>
            <person name="Chourrout P."/>
            <person name="Nishida H."/>
            <person name="Aasland R."/>
            <person name="Huzurbazar S."/>
            <person name="Westhof E."/>
            <person name="Delsuc F."/>
            <person name="Lehrach H."/>
            <person name="Reinhardt R."/>
            <person name="Weissenbach J."/>
            <person name="Roy S.W."/>
            <person name="Artiguenave F."/>
            <person name="Postlethwait J.H."/>
            <person name="Manak J.R."/>
            <person name="Thompson E.M."/>
            <person name="Jaillon O."/>
            <person name="Du Pasquier L."/>
            <person name="Boudinot P."/>
            <person name="Liberles D.A."/>
            <person name="Volff J.N."/>
            <person name="Philippe H."/>
            <person name="Lenhard B."/>
            <person name="Roest Crollius H."/>
            <person name="Wincker P."/>
            <person name="Chourrout D."/>
        </authorList>
    </citation>
    <scope>NUCLEOTIDE SEQUENCE [LARGE SCALE GENOMIC DNA]</scope>
</reference>
<dbReference type="Gene3D" id="3.30.70.2000">
    <property type="match status" value="1"/>
</dbReference>
<dbReference type="SMART" id="SM00225">
    <property type="entry name" value="BTB"/>
    <property type="match status" value="1"/>
</dbReference>
<dbReference type="InterPro" id="IPR000210">
    <property type="entry name" value="BTB/POZ_dom"/>
</dbReference>
<evidence type="ECO:0000313" key="2">
    <source>
        <dbReference type="EMBL" id="CBY19622.1"/>
    </source>
</evidence>
<dbReference type="InterPro" id="IPR011333">
    <property type="entry name" value="SKP1/BTB/POZ_sf"/>
</dbReference>
<organism evidence="2">
    <name type="scientific">Oikopleura dioica</name>
    <name type="common">Tunicate</name>
    <dbReference type="NCBI Taxonomy" id="34765"/>
    <lineage>
        <taxon>Eukaryota</taxon>
        <taxon>Metazoa</taxon>
        <taxon>Chordata</taxon>
        <taxon>Tunicata</taxon>
        <taxon>Appendicularia</taxon>
        <taxon>Copelata</taxon>
        <taxon>Oikopleuridae</taxon>
        <taxon>Oikopleura</taxon>
    </lineage>
</organism>
<dbReference type="PANTHER" id="PTHR14958">
    <property type="entry name" value="POTASSIUM CHANNEL TETRAMERISATION DOMAIN CONTAINING PROTEIN"/>
    <property type="match status" value="1"/>
</dbReference>
<evidence type="ECO:0000313" key="3">
    <source>
        <dbReference type="Proteomes" id="UP000001307"/>
    </source>
</evidence>
<dbReference type="SUPFAM" id="SSF54695">
    <property type="entry name" value="POZ domain"/>
    <property type="match status" value="1"/>
</dbReference>
<dbReference type="InterPro" id="IPR003131">
    <property type="entry name" value="T1-type_BTB"/>
</dbReference>
<dbReference type="Proteomes" id="UP000001307">
    <property type="component" value="Unassembled WGS sequence"/>
</dbReference>
<dbReference type="Gene3D" id="6.10.140.750">
    <property type="match status" value="1"/>
</dbReference>